<dbReference type="EMBL" id="JADGMQ010000009">
    <property type="protein sequence ID" value="MBI1621567.1"/>
    <property type="molecule type" value="Genomic_DNA"/>
</dbReference>
<dbReference type="PANTHER" id="PTHR30212">
    <property type="entry name" value="PROTEIN YIIM"/>
    <property type="match status" value="1"/>
</dbReference>
<dbReference type="Pfam" id="PF03473">
    <property type="entry name" value="MOSC"/>
    <property type="match status" value="1"/>
</dbReference>
<protein>
    <submittedName>
        <fullName evidence="2">MOSC domain-containing protein</fullName>
    </submittedName>
</protein>
<dbReference type="InterPro" id="IPR005302">
    <property type="entry name" value="MoCF_Sase_C"/>
</dbReference>
<dbReference type="InterPro" id="IPR052353">
    <property type="entry name" value="Benzoxazolinone_Detox_Enz"/>
</dbReference>
<dbReference type="PANTHER" id="PTHR30212:SF2">
    <property type="entry name" value="PROTEIN YIIM"/>
    <property type="match status" value="1"/>
</dbReference>
<evidence type="ECO:0000259" key="1">
    <source>
        <dbReference type="PROSITE" id="PS51340"/>
    </source>
</evidence>
<dbReference type="Gene3D" id="2.40.33.20">
    <property type="entry name" value="PK beta-barrel domain-like"/>
    <property type="match status" value="1"/>
</dbReference>
<proteinExistence type="predicted"/>
<dbReference type="PROSITE" id="PS51340">
    <property type="entry name" value="MOSC"/>
    <property type="match status" value="1"/>
</dbReference>
<dbReference type="InterPro" id="IPR011037">
    <property type="entry name" value="Pyrv_Knase-like_insert_dom_sf"/>
</dbReference>
<keyword evidence="3" id="KW-1185">Reference proteome</keyword>
<evidence type="ECO:0000313" key="3">
    <source>
        <dbReference type="Proteomes" id="UP000601789"/>
    </source>
</evidence>
<name>A0ABS0SE39_9HYPH</name>
<sequence>MNRVNYVLIGQVAALGPEGVPSGINKCPVSRSVEVLHEGIAGDAQGDLKVHGGPEKALHHYPMEHYAVWRERIGPHALLTAPGAFGENLSTFGVTEKDVAVGDTFRLGSSLIQVSQGRQPCWKLNLRFDVPAMATDVQKSGMTGWYYRVLEEGMVAPGSDLILIDRVAPEWTIERLWRALYVNTMNLEELAAIAELPFLPEKWRGYAARRLASRKVEDWSSRLTGKRS</sequence>
<dbReference type="Proteomes" id="UP000601789">
    <property type="component" value="Unassembled WGS sequence"/>
</dbReference>
<reference evidence="2 3" key="1">
    <citation type="submission" date="2020-10" db="EMBL/GenBank/DDBJ databases">
        <title>Aquamicrobium zhengzhouensis sp. nov., a exopolysaccharide producing bacterium isolated from farmland soil.</title>
        <authorList>
            <person name="Wang X."/>
        </authorList>
    </citation>
    <scope>NUCLEOTIDE SEQUENCE [LARGE SCALE GENOMIC DNA]</scope>
    <source>
        <strain evidence="3">cd-1</strain>
    </source>
</reference>
<feature type="domain" description="MOSC" evidence="1">
    <location>
        <begin position="27"/>
        <end position="164"/>
    </location>
</feature>
<comment type="caution">
    <text evidence="2">The sequence shown here is derived from an EMBL/GenBank/DDBJ whole genome shotgun (WGS) entry which is preliminary data.</text>
</comment>
<evidence type="ECO:0000313" key="2">
    <source>
        <dbReference type="EMBL" id="MBI1621567.1"/>
    </source>
</evidence>
<dbReference type="RefSeq" id="WP_233713974.1">
    <property type="nucleotide sequence ID" value="NZ_JADGMQ010000009.1"/>
</dbReference>
<dbReference type="SUPFAM" id="SSF50800">
    <property type="entry name" value="PK beta-barrel domain-like"/>
    <property type="match status" value="1"/>
</dbReference>
<gene>
    <name evidence="2" type="ORF">IOD40_12965</name>
</gene>
<accession>A0ABS0SE39</accession>
<organism evidence="2 3">
    <name type="scientific">Aquamicrobium zhengzhouense</name>
    <dbReference type="NCBI Taxonomy" id="2781738"/>
    <lineage>
        <taxon>Bacteria</taxon>
        <taxon>Pseudomonadati</taxon>
        <taxon>Pseudomonadota</taxon>
        <taxon>Alphaproteobacteria</taxon>
        <taxon>Hyphomicrobiales</taxon>
        <taxon>Phyllobacteriaceae</taxon>
        <taxon>Aquamicrobium</taxon>
    </lineage>
</organism>
<dbReference type="InterPro" id="IPR005163">
    <property type="entry name" value="Tri_helical_YiiM-like"/>
</dbReference>
<dbReference type="Pfam" id="PF03475">
    <property type="entry name" value="YiiM_3-alpha"/>
    <property type="match status" value="1"/>
</dbReference>